<accession>A0A2X0M2P2</accession>
<protein>
    <submittedName>
        <fullName evidence="3">BQ5605_C002g01492 protein</fullName>
    </submittedName>
</protein>
<keyword evidence="4" id="KW-1185">Reference proteome</keyword>
<evidence type="ECO:0000313" key="3">
    <source>
        <dbReference type="EMBL" id="SGY33400.1"/>
    </source>
</evidence>
<evidence type="ECO:0000313" key="4">
    <source>
        <dbReference type="Proteomes" id="UP000249464"/>
    </source>
</evidence>
<feature type="transmembrane region" description="Helical" evidence="2">
    <location>
        <begin position="114"/>
        <end position="132"/>
    </location>
</feature>
<keyword evidence="2" id="KW-1133">Transmembrane helix</keyword>
<feature type="transmembrane region" description="Helical" evidence="2">
    <location>
        <begin position="444"/>
        <end position="465"/>
    </location>
</feature>
<name>A0A2X0M2P2_9BASI</name>
<feature type="region of interest" description="Disordered" evidence="1">
    <location>
        <begin position="340"/>
        <end position="393"/>
    </location>
</feature>
<feature type="compositionally biased region" description="Basic and acidic residues" evidence="1">
    <location>
        <begin position="362"/>
        <end position="371"/>
    </location>
</feature>
<feature type="compositionally biased region" description="Polar residues" evidence="1">
    <location>
        <begin position="340"/>
        <end position="349"/>
    </location>
</feature>
<keyword evidence="2" id="KW-0812">Transmembrane</keyword>
<evidence type="ECO:0000256" key="2">
    <source>
        <dbReference type="SAM" id="Phobius"/>
    </source>
</evidence>
<dbReference type="EMBL" id="FQNC01000041">
    <property type="protein sequence ID" value="SGY33400.1"/>
    <property type="molecule type" value="Genomic_DNA"/>
</dbReference>
<feature type="transmembrane region" description="Helical" evidence="2">
    <location>
        <begin position="485"/>
        <end position="507"/>
    </location>
</feature>
<dbReference type="AlphaFoldDB" id="A0A2X0M2P2"/>
<feature type="transmembrane region" description="Helical" evidence="2">
    <location>
        <begin position="152"/>
        <end position="173"/>
    </location>
</feature>
<organism evidence="3 4">
    <name type="scientific">Microbotryum silenes-dioicae</name>
    <dbReference type="NCBI Taxonomy" id="796604"/>
    <lineage>
        <taxon>Eukaryota</taxon>
        <taxon>Fungi</taxon>
        <taxon>Dikarya</taxon>
        <taxon>Basidiomycota</taxon>
        <taxon>Pucciniomycotina</taxon>
        <taxon>Microbotryomycetes</taxon>
        <taxon>Microbotryales</taxon>
        <taxon>Microbotryaceae</taxon>
        <taxon>Microbotryum</taxon>
    </lineage>
</organism>
<evidence type="ECO:0000256" key="1">
    <source>
        <dbReference type="SAM" id="MobiDB-lite"/>
    </source>
</evidence>
<gene>
    <name evidence="3" type="primary">BQ5605_C002g01492</name>
    <name evidence="3" type="ORF">BQ5605_C002G01492</name>
</gene>
<sequence length="533" mass="58764">MAVGSLQPTVPEGISPYVVYLQAVTKQLYNSPTPAFETQLFVLVGCMTLCALITTVYMFFVCEQALQRNGGPGVWLCKRVAIGRSAANEPNGLLTADASGSAEASRIIVINTKLAISLGMIFQELYCIAYLLQVKNVYAYHGDQTHIYALRAFLPFPICFVAWGVSCGVLQAYTLVHANKRGQNIWGPRINHFFVYGGLVWLIAYLGVVVQAGGITATFAGYGWWHVSVDFSADLRQLQANYTGSLTREEWLALNDGFAKYIRKRNAYALSSQILFGSLPLFVAVVVVINTSTFLLTQMINKRLGHQLEHFTKVSTHPTWESRDIVLSPLDRCATQQTYRVDGSRTSSVPRDDAATVSPSFHLERGTDRKNSPGASSYLTLDNGLPRKPKASTWRNQLAEPGVRLEHVRALAGRRQDSDSPSSTPEEARRLKAIQVLELDATRAFLALVGGAIAVCAFFFIAIALDATIAFSGPFFTNWTHFLYLSFPWSIVALGLGTGPPLVYLQLRARSLWIARKKSSLVICRNVHVVVEA</sequence>
<dbReference type="Proteomes" id="UP000249464">
    <property type="component" value="Unassembled WGS sequence"/>
</dbReference>
<feature type="transmembrane region" description="Helical" evidence="2">
    <location>
        <begin position="193"/>
        <end position="225"/>
    </location>
</feature>
<keyword evidence="2" id="KW-0472">Membrane</keyword>
<proteinExistence type="predicted"/>
<feature type="transmembrane region" description="Helical" evidence="2">
    <location>
        <begin position="40"/>
        <end position="60"/>
    </location>
</feature>
<reference evidence="3 4" key="1">
    <citation type="submission" date="2016-11" db="EMBL/GenBank/DDBJ databases">
        <authorList>
            <person name="Jaros S."/>
            <person name="Januszkiewicz K."/>
            <person name="Wedrychowicz H."/>
        </authorList>
    </citation>
    <scope>NUCLEOTIDE SEQUENCE [LARGE SCALE GENOMIC DNA]</scope>
</reference>
<feature type="transmembrane region" description="Helical" evidence="2">
    <location>
        <begin position="274"/>
        <end position="296"/>
    </location>
</feature>